<proteinExistence type="predicted"/>
<keyword evidence="3" id="KW-1185">Reference proteome</keyword>
<comment type="caution">
    <text evidence="2">The sequence shown here is derived from an EMBL/GenBank/DDBJ whole genome shotgun (WGS) entry which is preliminary data.</text>
</comment>
<reference evidence="2" key="1">
    <citation type="journal article" date="2023" name="Mol. Phylogenet. Evol.">
        <title>Genome-scale phylogeny and comparative genomics of the fungal order Sordariales.</title>
        <authorList>
            <person name="Hensen N."/>
            <person name="Bonometti L."/>
            <person name="Westerberg I."/>
            <person name="Brannstrom I.O."/>
            <person name="Guillou S."/>
            <person name="Cros-Aarteil S."/>
            <person name="Calhoun S."/>
            <person name="Haridas S."/>
            <person name="Kuo A."/>
            <person name="Mondo S."/>
            <person name="Pangilinan J."/>
            <person name="Riley R."/>
            <person name="LaButti K."/>
            <person name="Andreopoulos B."/>
            <person name="Lipzen A."/>
            <person name="Chen C."/>
            <person name="Yan M."/>
            <person name="Daum C."/>
            <person name="Ng V."/>
            <person name="Clum A."/>
            <person name="Steindorff A."/>
            <person name="Ohm R.A."/>
            <person name="Martin F."/>
            <person name="Silar P."/>
            <person name="Natvig D.O."/>
            <person name="Lalanne C."/>
            <person name="Gautier V."/>
            <person name="Ament-Velasquez S.L."/>
            <person name="Kruys A."/>
            <person name="Hutchinson M.I."/>
            <person name="Powell A.J."/>
            <person name="Barry K."/>
            <person name="Miller A.N."/>
            <person name="Grigoriev I.V."/>
            <person name="Debuchy R."/>
            <person name="Gladieux P."/>
            <person name="Hiltunen Thoren M."/>
            <person name="Johannesson H."/>
        </authorList>
    </citation>
    <scope>NUCLEOTIDE SEQUENCE</scope>
    <source>
        <strain evidence="2">CBS 955.72</strain>
    </source>
</reference>
<evidence type="ECO:0000256" key="1">
    <source>
        <dbReference type="SAM" id="MobiDB-lite"/>
    </source>
</evidence>
<protein>
    <submittedName>
        <fullName evidence="2">Uncharacterized protein</fullName>
    </submittedName>
</protein>
<feature type="compositionally biased region" description="Pro residues" evidence="1">
    <location>
        <begin position="37"/>
        <end position="54"/>
    </location>
</feature>
<gene>
    <name evidence="2" type="ORF">B0T25DRAFT_538678</name>
</gene>
<feature type="compositionally biased region" description="Low complexity" evidence="1">
    <location>
        <begin position="55"/>
        <end position="73"/>
    </location>
</feature>
<evidence type="ECO:0000313" key="2">
    <source>
        <dbReference type="EMBL" id="KAK3357262.1"/>
    </source>
</evidence>
<feature type="region of interest" description="Disordered" evidence="1">
    <location>
        <begin position="1"/>
        <end position="98"/>
    </location>
</feature>
<organism evidence="2 3">
    <name type="scientific">Lasiosphaeria hispida</name>
    <dbReference type="NCBI Taxonomy" id="260671"/>
    <lineage>
        <taxon>Eukaryota</taxon>
        <taxon>Fungi</taxon>
        <taxon>Dikarya</taxon>
        <taxon>Ascomycota</taxon>
        <taxon>Pezizomycotina</taxon>
        <taxon>Sordariomycetes</taxon>
        <taxon>Sordariomycetidae</taxon>
        <taxon>Sordariales</taxon>
        <taxon>Lasiosphaeriaceae</taxon>
        <taxon>Lasiosphaeria</taxon>
    </lineage>
</organism>
<reference evidence="2" key="2">
    <citation type="submission" date="2023-06" db="EMBL/GenBank/DDBJ databases">
        <authorList>
            <consortium name="Lawrence Berkeley National Laboratory"/>
            <person name="Haridas S."/>
            <person name="Hensen N."/>
            <person name="Bonometti L."/>
            <person name="Westerberg I."/>
            <person name="Brannstrom I.O."/>
            <person name="Guillou S."/>
            <person name="Cros-Aarteil S."/>
            <person name="Calhoun S."/>
            <person name="Kuo A."/>
            <person name="Mondo S."/>
            <person name="Pangilinan J."/>
            <person name="Riley R."/>
            <person name="Labutti K."/>
            <person name="Andreopoulos B."/>
            <person name="Lipzen A."/>
            <person name="Chen C."/>
            <person name="Yanf M."/>
            <person name="Daum C."/>
            <person name="Ng V."/>
            <person name="Clum A."/>
            <person name="Steindorff A."/>
            <person name="Ohm R."/>
            <person name="Martin F."/>
            <person name="Silar P."/>
            <person name="Natvig D."/>
            <person name="Lalanne C."/>
            <person name="Gautier V."/>
            <person name="Ament-Velasquez S.L."/>
            <person name="Kruys A."/>
            <person name="Hutchinson M.I."/>
            <person name="Powell A.J."/>
            <person name="Barry K."/>
            <person name="Miller A.N."/>
            <person name="Grigoriev I.V."/>
            <person name="Debuchy R."/>
            <person name="Gladieux P."/>
            <person name="Thoren M.H."/>
            <person name="Johannesson H."/>
        </authorList>
    </citation>
    <scope>NUCLEOTIDE SEQUENCE</scope>
    <source>
        <strain evidence="2">CBS 955.72</strain>
    </source>
</reference>
<evidence type="ECO:0000313" key="3">
    <source>
        <dbReference type="Proteomes" id="UP001275084"/>
    </source>
</evidence>
<dbReference type="EMBL" id="JAUIQD010000003">
    <property type="protein sequence ID" value="KAK3357262.1"/>
    <property type="molecule type" value="Genomic_DNA"/>
</dbReference>
<name>A0AAJ0HLU4_9PEZI</name>
<dbReference type="AlphaFoldDB" id="A0AAJ0HLU4"/>
<dbReference type="Proteomes" id="UP001275084">
    <property type="component" value="Unassembled WGS sequence"/>
</dbReference>
<sequence length="362" mass="39756">MRVRPTSAEGEETQIVVTEDESEQRELLVITGQARAPCPPWPKVPQAPRPPHPPAYSSEPPDSGPEPSESGFETLGSGTDTESSASAPQAAARHALSFPRPPPYCRIPDVKDIRLIWEQKNSGLNYSNLLQRMASDLAPPFVLEARRGFSDIKFHFDIGRKSLLMKQENIWIPSVNPESAGTVSLRTRNEIGHITTHAESICKHCRWDQEYSFLVPQMADLAGTEPLPDAPSKLPERMRCALFHEVGCQCWDSAFSGAVKSCPRCHTDYAFTVAEAPGVPGGRCFVFTSWKNMGNGAKGDRYWESHASGKNLALRVDRPGQVYDDYEGSRAMGPHLSNYTPVVPSGYIAALAALGKQEVLAI</sequence>
<feature type="compositionally biased region" description="Low complexity" evidence="1">
    <location>
        <begin position="83"/>
        <end position="97"/>
    </location>
</feature>
<accession>A0AAJ0HLU4</accession>